<dbReference type="InterPro" id="IPR016039">
    <property type="entry name" value="Thiolase-like"/>
</dbReference>
<dbReference type="GO" id="GO:0006633">
    <property type="term" value="P:fatty acid biosynthetic process"/>
    <property type="evidence" value="ECO:0007669"/>
    <property type="project" value="InterPro"/>
</dbReference>
<dbReference type="PANTHER" id="PTHR34069:SF2">
    <property type="entry name" value="BETA-KETOACYL-[ACYL-CARRIER-PROTEIN] SYNTHASE III"/>
    <property type="match status" value="1"/>
</dbReference>
<proteinExistence type="predicted"/>
<evidence type="ECO:0000259" key="3">
    <source>
        <dbReference type="Pfam" id="PF08541"/>
    </source>
</evidence>
<dbReference type="InterPro" id="IPR013751">
    <property type="entry name" value="ACP_syn_III_N"/>
</dbReference>
<dbReference type="InterPro" id="IPR013747">
    <property type="entry name" value="ACP_syn_III_C"/>
</dbReference>
<sequence>MTNDDICAWSGATHEWITNLTGINERRYAEPEQTTSDLAVLAAAPLVADPSVQERLAWLFLSTNSPDQPSPATAAVVQAKLGLPALPAFDVGVACAGVIFHMALANALMRDDGGQVALAIGADKVSSIVDRTDRRTVALFGDGAAALLLGSVPDGYGIRSTSLLTDGARWENIGIYAGGSRLPLTPERYAEGGQFTRMDGRAVAAFVLQTLPKVIDSALEKAGVGLHDIDRFVFHQANGRLLAGLGKKLGIDPDRVPTTVSRFGNSGVASLPVTLVQANQERPFQRGEKLLLAAVGAGMTAGAAVLTWY</sequence>
<dbReference type="PANTHER" id="PTHR34069">
    <property type="entry name" value="3-OXOACYL-[ACYL-CARRIER-PROTEIN] SYNTHASE 3"/>
    <property type="match status" value="1"/>
</dbReference>
<evidence type="ECO:0000313" key="6">
    <source>
        <dbReference type="Proteomes" id="UP000586947"/>
    </source>
</evidence>
<dbReference type="Pfam" id="PF08545">
    <property type="entry name" value="ACP_syn_III"/>
    <property type="match status" value="1"/>
</dbReference>
<dbReference type="GO" id="GO:0004315">
    <property type="term" value="F:3-oxoacyl-[acyl-carrier-protein] synthase activity"/>
    <property type="evidence" value="ECO:0007669"/>
    <property type="project" value="InterPro"/>
</dbReference>
<dbReference type="Pfam" id="PF08541">
    <property type="entry name" value="ACP_syn_III_C"/>
    <property type="match status" value="1"/>
</dbReference>
<dbReference type="EC" id="2.3.1.180" evidence="5"/>
<dbReference type="GO" id="GO:0033818">
    <property type="term" value="F:beta-ketoacyl-acyl-carrier-protein synthase III activity"/>
    <property type="evidence" value="ECO:0007669"/>
    <property type="project" value="UniProtKB-EC"/>
</dbReference>
<name>A0A840W8B0_9ACTN</name>
<dbReference type="SUPFAM" id="SSF53901">
    <property type="entry name" value="Thiolase-like"/>
    <property type="match status" value="1"/>
</dbReference>
<dbReference type="GO" id="GO:0044550">
    <property type="term" value="P:secondary metabolite biosynthetic process"/>
    <property type="evidence" value="ECO:0007669"/>
    <property type="project" value="TreeGrafter"/>
</dbReference>
<evidence type="ECO:0000256" key="1">
    <source>
        <dbReference type="ARBA" id="ARBA00022679"/>
    </source>
</evidence>
<evidence type="ECO:0000259" key="4">
    <source>
        <dbReference type="Pfam" id="PF08545"/>
    </source>
</evidence>
<accession>A0A840W8B0</accession>
<dbReference type="CDD" id="cd00830">
    <property type="entry name" value="KAS_III"/>
    <property type="match status" value="1"/>
</dbReference>
<dbReference type="Gene3D" id="3.40.47.10">
    <property type="match status" value="1"/>
</dbReference>
<feature type="domain" description="Beta-ketoacyl-[acyl-carrier-protein] synthase III N-terminal" evidence="4">
    <location>
        <begin position="89"/>
        <end position="167"/>
    </location>
</feature>
<dbReference type="AlphaFoldDB" id="A0A840W8B0"/>
<dbReference type="NCBIfam" id="NF006829">
    <property type="entry name" value="PRK09352.1"/>
    <property type="match status" value="1"/>
</dbReference>
<feature type="domain" description="Beta-ketoacyl-[acyl-carrier-protein] synthase III C-terminal" evidence="3">
    <location>
        <begin position="219"/>
        <end position="308"/>
    </location>
</feature>
<evidence type="ECO:0000256" key="2">
    <source>
        <dbReference type="ARBA" id="ARBA00023315"/>
    </source>
</evidence>
<evidence type="ECO:0000313" key="5">
    <source>
        <dbReference type="EMBL" id="MBB5480980.1"/>
    </source>
</evidence>
<keyword evidence="2 5" id="KW-0012">Acyltransferase</keyword>
<keyword evidence="6" id="KW-1185">Reference proteome</keyword>
<protein>
    <submittedName>
        <fullName evidence="5">3-oxoacyl-[acyl-carrier-protein] synthase-3</fullName>
        <ecNumber evidence="5">2.3.1.180</ecNumber>
    </submittedName>
</protein>
<dbReference type="Proteomes" id="UP000586947">
    <property type="component" value="Unassembled WGS sequence"/>
</dbReference>
<reference evidence="5 6" key="1">
    <citation type="submission" date="2020-08" db="EMBL/GenBank/DDBJ databases">
        <title>Sequencing the genomes of 1000 actinobacteria strains.</title>
        <authorList>
            <person name="Klenk H.-P."/>
        </authorList>
    </citation>
    <scope>NUCLEOTIDE SEQUENCE [LARGE SCALE GENOMIC DNA]</scope>
    <source>
        <strain evidence="5 6">DSM 103125</strain>
    </source>
</reference>
<comment type="caution">
    <text evidence="5">The sequence shown here is derived from an EMBL/GenBank/DDBJ whole genome shotgun (WGS) entry which is preliminary data.</text>
</comment>
<gene>
    <name evidence="5" type="ORF">HNR20_005485</name>
</gene>
<dbReference type="EMBL" id="JACHDP010000001">
    <property type="protein sequence ID" value="MBB5480980.1"/>
    <property type="molecule type" value="Genomic_DNA"/>
</dbReference>
<organism evidence="5 6">
    <name type="scientific">Micromonospora parathelypteridis</name>
    <dbReference type="NCBI Taxonomy" id="1839617"/>
    <lineage>
        <taxon>Bacteria</taxon>
        <taxon>Bacillati</taxon>
        <taxon>Actinomycetota</taxon>
        <taxon>Actinomycetes</taxon>
        <taxon>Micromonosporales</taxon>
        <taxon>Micromonosporaceae</taxon>
        <taxon>Micromonospora</taxon>
    </lineage>
</organism>
<keyword evidence="1 5" id="KW-0808">Transferase</keyword>